<evidence type="ECO:0000256" key="2">
    <source>
        <dbReference type="SAM" id="SignalP"/>
    </source>
</evidence>
<gene>
    <name evidence="3" type="ORF">LJ655_27380</name>
</gene>
<dbReference type="Pfam" id="PF10001">
    <property type="entry name" value="DUF2242"/>
    <property type="match status" value="1"/>
</dbReference>
<dbReference type="EMBL" id="JAJITC010000021">
    <property type="protein sequence ID" value="MCC8405535.1"/>
    <property type="molecule type" value="Genomic_DNA"/>
</dbReference>
<evidence type="ECO:0000313" key="4">
    <source>
        <dbReference type="Proteomes" id="UP001430614"/>
    </source>
</evidence>
<proteinExistence type="predicted"/>
<evidence type="ECO:0000313" key="3">
    <source>
        <dbReference type="EMBL" id="MCC8405535.1"/>
    </source>
</evidence>
<organism evidence="3 4">
    <name type="scientific">Paraburkholderia translucens</name>
    <dbReference type="NCBI Taxonomy" id="2886945"/>
    <lineage>
        <taxon>Bacteria</taxon>
        <taxon>Pseudomonadati</taxon>
        <taxon>Pseudomonadota</taxon>
        <taxon>Betaproteobacteria</taxon>
        <taxon>Burkholderiales</taxon>
        <taxon>Burkholderiaceae</taxon>
        <taxon>Paraburkholderia</taxon>
    </lineage>
</organism>
<evidence type="ECO:0000256" key="1">
    <source>
        <dbReference type="SAM" id="MobiDB-lite"/>
    </source>
</evidence>
<dbReference type="InterPro" id="IPR018718">
    <property type="entry name" value="DUF2242"/>
</dbReference>
<dbReference type="Proteomes" id="UP001430614">
    <property type="component" value="Unassembled WGS sequence"/>
</dbReference>
<feature type="region of interest" description="Disordered" evidence="1">
    <location>
        <begin position="233"/>
        <end position="263"/>
    </location>
</feature>
<reference evidence="3 4" key="1">
    <citation type="submission" date="2021-11" db="EMBL/GenBank/DDBJ databases">
        <authorList>
            <person name="Oh E.-T."/>
            <person name="Kim S.-B."/>
        </authorList>
    </citation>
    <scope>NUCLEOTIDE SEQUENCE [LARGE SCALE GENOMIC DNA]</scope>
    <source>
        <strain evidence="3 4">MMS20-SJTN17</strain>
    </source>
</reference>
<comment type="caution">
    <text evidence="3">The sequence shown here is derived from an EMBL/GenBank/DDBJ whole genome shotgun (WGS) entry which is preliminary data.</text>
</comment>
<keyword evidence="4" id="KW-1185">Reference proteome</keyword>
<keyword evidence="2" id="KW-0732">Signal</keyword>
<dbReference type="RefSeq" id="WP_230564303.1">
    <property type="nucleotide sequence ID" value="NZ_JAJITC010000021.1"/>
</dbReference>
<feature type="chain" id="PRO_5046269405" evidence="2">
    <location>
        <begin position="24"/>
        <end position="300"/>
    </location>
</feature>
<name>A0ABS8KLE3_9BURK</name>
<accession>A0ABS8KLE3</accession>
<sequence length="300" mass="31148">MQTLFFRTTAAALFGLLVLTACSTPPRPKFTQELFETGASPYARNFNSSTTDSCEAARRALLSQGYLTTMSRPDTVDGTKDFQPTSDTHVSVEFHVVCTPGEEAASTSIVYVNAVQNGYALKKSDTSASVGLSVLGSLSLPIRSNSDAMVKISSETIPSGKFYDRFFSLVDHYLQTVVRTQPVTSSPIETRTLPAAAPLQVTTPEPVPEPVPATAQAAVQATTAVPVHPMPPALAQSTTGASEGVTPPVGAQAPILSSAPAPLTGSVPVPLTTPSPAIQLADPVDKAAAIQPASGTAQVP</sequence>
<dbReference type="PROSITE" id="PS51257">
    <property type="entry name" value="PROKAR_LIPOPROTEIN"/>
    <property type="match status" value="1"/>
</dbReference>
<feature type="signal peptide" evidence="2">
    <location>
        <begin position="1"/>
        <end position="23"/>
    </location>
</feature>
<protein>
    <submittedName>
        <fullName evidence="3">DUF2242 domain-containing protein</fullName>
    </submittedName>
</protein>